<accession>A0A6J0PP27</accession>
<keyword evidence="3" id="KW-1185">Reference proteome</keyword>
<dbReference type="Gene3D" id="2.120.10.80">
    <property type="entry name" value="Kelch-type beta propeller"/>
    <property type="match status" value="1"/>
</dbReference>
<dbReference type="InParanoid" id="A0A6J0PP27"/>
<dbReference type="PANTHER" id="PTHR46344">
    <property type="entry name" value="OS02G0202900 PROTEIN"/>
    <property type="match status" value="1"/>
</dbReference>
<dbReference type="RefSeq" id="XP_019709198.1">
    <property type="nucleotide sequence ID" value="XM_019853639.1"/>
</dbReference>
<dbReference type="OrthoDB" id="45365at2759"/>
<evidence type="ECO:0000313" key="4">
    <source>
        <dbReference type="RefSeq" id="XP_019709198.1"/>
    </source>
</evidence>
<dbReference type="AlphaFoldDB" id="A0A6J0PP27"/>
<name>A0A6J0PP27_ELAGV</name>
<evidence type="ECO:0000256" key="1">
    <source>
        <dbReference type="ARBA" id="ARBA00022441"/>
    </source>
</evidence>
<evidence type="ECO:0000256" key="2">
    <source>
        <dbReference type="ARBA" id="ARBA00022737"/>
    </source>
</evidence>
<dbReference type="Proteomes" id="UP000504607">
    <property type="component" value="Chromosome 11"/>
</dbReference>
<dbReference type="PANTHER" id="PTHR46344:SF4">
    <property type="entry name" value="OS07G0153400 PROTEIN"/>
    <property type="match status" value="1"/>
</dbReference>
<organism evidence="3 4">
    <name type="scientific">Elaeis guineensis var. tenera</name>
    <name type="common">Oil palm</name>
    <dbReference type="NCBI Taxonomy" id="51953"/>
    <lineage>
        <taxon>Eukaryota</taxon>
        <taxon>Viridiplantae</taxon>
        <taxon>Streptophyta</taxon>
        <taxon>Embryophyta</taxon>
        <taxon>Tracheophyta</taxon>
        <taxon>Spermatophyta</taxon>
        <taxon>Magnoliopsida</taxon>
        <taxon>Liliopsida</taxon>
        <taxon>Arecaceae</taxon>
        <taxon>Arecoideae</taxon>
        <taxon>Cocoseae</taxon>
        <taxon>Elaeidinae</taxon>
        <taxon>Elaeis</taxon>
    </lineage>
</organism>
<dbReference type="SUPFAM" id="SSF117281">
    <property type="entry name" value="Kelch motif"/>
    <property type="match status" value="1"/>
</dbReference>
<protein>
    <submittedName>
        <fullName evidence="4">F-box protein AFR-like</fullName>
    </submittedName>
</protein>
<keyword evidence="2" id="KW-0677">Repeat</keyword>
<sequence>MPTPWFFFAVGRLVARSSQSRAAMVGISTVDCYDPTADRWLPATGMRYGMARYDATVVERQMCVIEGWRWPFYASPRAGVYDMDWDTWEEMSEGMRDGRIEASTIVGDRRLIITNYKDG</sequence>
<evidence type="ECO:0000313" key="3">
    <source>
        <dbReference type="Proteomes" id="UP000504607"/>
    </source>
</evidence>
<dbReference type="InterPro" id="IPR015915">
    <property type="entry name" value="Kelch-typ_b-propeller"/>
</dbReference>
<proteinExistence type="predicted"/>
<keyword evidence="1" id="KW-0880">Kelch repeat</keyword>
<gene>
    <name evidence="4" type="primary">LOC109506400</name>
</gene>
<reference evidence="4" key="1">
    <citation type="submission" date="2025-08" db="UniProtKB">
        <authorList>
            <consortium name="RefSeq"/>
        </authorList>
    </citation>
    <scope>IDENTIFICATION</scope>
</reference>